<evidence type="ECO:0000313" key="3">
    <source>
        <dbReference type="EMBL" id="BDI33258.1"/>
    </source>
</evidence>
<keyword evidence="1 2" id="KW-0804">Transcription</keyword>
<keyword evidence="1 2" id="KW-0806">Transcription termination</keyword>
<name>A0A402CNY8_9BACT</name>
<dbReference type="GO" id="GO:0032784">
    <property type="term" value="P:regulation of DNA-templated transcription elongation"/>
    <property type="evidence" value="ECO:0007669"/>
    <property type="project" value="InterPro"/>
</dbReference>
<dbReference type="RefSeq" id="WP_119319079.1">
    <property type="nucleotide sequence ID" value="NZ_AP025739.1"/>
</dbReference>
<dbReference type="InterPro" id="IPR043425">
    <property type="entry name" value="NusG-like"/>
</dbReference>
<dbReference type="GO" id="GO:0006354">
    <property type="term" value="P:DNA-templated transcription elongation"/>
    <property type="evidence" value="ECO:0007669"/>
    <property type="project" value="UniProtKB-UniRule"/>
</dbReference>
<dbReference type="Gene3D" id="2.30.30.30">
    <property type="match status" value="1"/>
</dbReference>
<dbReference type="SMART" id="SM00738">
    <property type="entry name" value="NGN"/>
    <property type="match status" value="1"/>
</dbReference>
<proteinExistence type="inferred from homology"/>
<dbReference type="InterPro" id="IPR001062">
    <property type="entry name" value="Transcrpt_antiterm_NusG"/>
</dbReference>
<dbReference type="GO" id="GO:0006353">
    <property type="term" value="P:DNA-templated transcription termination"/>
    <property type="evidence" value="ECO:0007669"/>
    <property type="project" value="UniProtKB-UniRule"/>
</dbReference>
<comment type="similarity">
    <text evidence="1 2">Belongs to the NusG family.</text>
</comment>
<dbReference type="HAMAP" id="MF_00948">
    <property type="entry name" value="NusG"/>
    <property type="match status" value="1"/>
</dbReference>
<dbReference type="Pfam" id="PF00467">
    <property type="entry name" value="KOW"/>
    <property type="match status" value="1"/>
</dbReference>
<protein>
    <recommendedName>
        <fullName evidence="1 2">Transcription termination/antitermination protein NusG</fullName>
    </recommendedName>
</protein>
<dbReference type="InterPro" id="IPR006645">
    <property type="entry name" value="NGN-like_dom"/>
</dbReference>
<dbReference type="PANTHER" id="PTHR30265">
    <property type="entry name" value="RHO-INTERACTING TRANSCRIPTION TERMINATION FACTOR NUSG"/>
    <property type="match status" value="1"/>
</dbReference>
<dbReference type="Gene3D" id="3.30.70.940">
    <property type="entry name" value="NusG, N-terminal domain"/>
    <property type="match status" value="1"/>
</dbReference>
<keyword evidence="1 2" id="KW-0889">Transcription antitermination</keyword>
<dbReference type="GO" id="GO:0031564">
    <property type="term" value="P:transcription antitermination"/>
    <property type="evidence" value="ECO:0007669"/>
    <property type="project" value="UniProtKB-UniRule"/>
</dbReference>
<dbReference type="CDD" id="cd06091">
    <property type="entry name" value="KOW_NusG"/>
    <property type="match status" value="1"/>
</dbReference>
<dbReference type="Pfam" id="PF02357">
    <property type="entry name" value="NusG"/>
    <property type="match status" value="1"/>
</dbReference>
<keyword evidence="4" id="KW-1185">Reference proteome</keyword>
<dbReference type="InterPro" id="IPR008991">
    <property type="entry name" value="Translation_prot_SH3-like_sf"/>
</dbReference>
<dbReference type="SUPFAM" id="SSF50104">
    <property type="entry name" value="Translation proteins SH3-like domain"/>
    <property type="match status" value="1"/>
</dbReference>
<keyword evidence="1 2" id="KW-0805">Transcription regulation</keyword>
<comment type="function">
    <text evidence="1 2">Participates in transcription elongation, termination and antitermination.</text>
</comment>
<dbReference type="AlphaFoldDB" id="A0A402CNY8"/>
<dbReference type="PRINTS" id="PR00338">
    <property type="entry name" value="NUSGTNSCPFCT"/>
</dbReference>
<dbReference type="InterPro" id="IPR047050">
    <property type="entry name" value="NGN"/>
</dbReference>
<accession>A0A402CNY8</accession>
<dbReference type="EMBL" id="AP025739">
    <property type="protein sequence ID" value="BDI33258.1"/>
    <property type="molecule type" value="Genomic_DNA"/>
</dbReference>
<dbReference type="InterPro" id="IPR005824">
    <property type="entry name" value="KOW"/>
</dbReference>
<dbReference type="InterPro" id="IPR036735">
    <property type="entry name" value="NGN_dom_sf"/>
</dbReference>
<dbReference type="SUPFAM" id="SSF82679">
    <property type="entry name" value="N-utilization substance G protein NusG, N-terminal domain"/>
    <property type="match status" value="1"/>
</dbReference>
<dbReference type="NCBIfam" id="TIGR00922">
    <property type="entry name" value="nusG"/>
    <property type="match status" value="1"/>
</dbReference>
<dbReference type="CDD" id="cd09891">
    <property type="entry name" value="NGN_Bact_1"/>
    <property type="match status" value="1"/>
</dbReference>
<dbReference type="GO" id="GO:0005829">
    <property type="term" value="C:cytosol"/>
    <property type="evidence" value="ECO:0007669"/>
    <property type="project" value="TreeGrafter"/>
</dbReference>
<evidence type="ECO:0000313" key="4">
    <source>
        <dbReference type="Proteomes" id="UP000287394"/>
    </source>
</evidence>
<dbReference type="InterPro" id="IPR015869">
    <property type="entry name" value="Transcrpt_antiterm_NusG_bac_CS"/>
</dbReference>
<dbReference type="FunCoup" id="A0A402CNY8">
    <property type="interactions" value="505"/>
</dbReference>
<dbReference type="Proteomes" id="UP000287394">
    <property type="component" value="Chromosome"/>
</dbReference>
<gene>
    <name evidence="1 3" type="primary">nusG</name>
    <name evidence="3" type="ORF">CCAX7_53090</name>
</gene>
<reference evidence="3 4" key="1">
    <citation type="journal article" date="2019" name="Int. J. Syst. Evol. Microbiol.">
        <title>Capsulimonas corticalis gen. nov., sp. nov., an aerobic capsulated bacterium, of a novel bacterial order, Capsulimonadales ord. nov., of the class Armatimonadia of the phylum Armatimonadetes.</title>
        <authorList>
            <person name="Li J."/>
            <person name="Kudo C."/>
            <person name="Tonouchi A."/>
        </authorList>
    </citation>
    <scope>NUCLEOTIDE SEQUENCE [LARGE SCALE GENOMIC DNA]</scope>
    <source>
        <strain evidence="3 4">AX-7</strain>
    </source>
</reference>
<dbReference type="PROSITE" id="PS01014">
    <property type="entry name" value="NUSG"/>
    <property type="match status" value="1"/>
</dbReference>
<dbReference type="KEGG" id="ccot:CCAX7_53090"/>
<dbReference type="OrthoDB" id="9809075at2"/>
<dbReference type="PANTHER" id="PTHR30265:SF2">
    <property type="entry name" value="TRANSCRIPTION TERMINATION_ANTITERMINATION PROTEIN NUSG"/>
    <property type="match status" value="1"/>
</dbReference>
<evidence type="ECO:0000256" key="1">
    <source>
        <dbReference type="HAMAP-Rule" id="MF_00948"/>
    </source>
</evidence>
<organism evidence="3 4">
    <name type="scientific">Capsulimonas corticalis</name>
    <dbReference type="NCBI Taxonomy" id="2219043"/>
    <lineage>
        <taxon>Bacteria</taxon>
        <taxon>Bacillati</taxon>
        <taxon>Armatimonadota</taxon>
        <taxon>Armatimonadia</taxon>
        <taxon>Capsulimonadales</taxon>
        <taxon>Capsulimonadaceae</taxon>
        <taxon>Capsulimonas</taxon>
    </lineage>
</organism>
<dbReference type="FunFam" id="2.30.30.30:FF:000002">
    <property type="entry name" value="Transcription termination/antitermination factor NusG"/>
    <property type="match status" value="1"/>
</dbReference>
<sequence length="176" mass="19754">MLKHWYAVHTYSGHEKKVKTNIERRADTMGLKGKVYEILVPTEKETRVRAGKKSEIDRKVFPGYVFIEMILDDNTWYLVKSTTGVIGFVGDAKPTPVKNSEIAAIRSALAESETRPLIRPAWSLGQAVRVMSGPFADFTGSIQEINAPKDKVKVLISIFGRDTPVELEFSQIEKIS</sequence>
<evidence type="ECO:0000256" key="2">
    <source>
        <dbReference type="RuleBase" id="RU000538"/>
    </source>
</evidence>
<dbReference type="InterPro" id="IPR014722">
    <property type="entry name" value="Rib_uL2_dom2"/>
</dbReference>